<dbReference type="PROSITE" id="PS51318">
    <property type="entry name" value="TAT"/>
    <property type="match status" value="1"/>
</dbReference>
<dbReference type="GO" id="GO:0052689">
    <property type="term" value="F:carboxylic ester hydrolase activity"/>
    <property type="evidence" value="ECO:0007669"/>
    <property type="project" value="InterPro"/>
</dbReference>
<feature type="domain" description="Carbohydrate esterase 2 N-terminal" evidence="2">
    <location>
        <begin position="42"/>
        <end position="144"/>
    </location>
</feature>
<dbReference type="PANTHER" id="PTHR37834:SF2">
    <property type="entry name" value="ESTERASE, SGNH HYDROLASE-TYPE"/>
    <property type="match status" value="1"/>
</dbReference>
<feature type="chain" id="PRO_5042886331" evidence="1">
    <location>
        <begin position="35"/>
        <end position="372"/>
    </location>
</feature>
<dbReference type="InterPro" id="IPR040794">
    <property type="entry name" value="CE2_N"/>
</dbReference>
<dbReference type="PANTHER" id="PTHR37834">
    <property type="entry name" value="GDSL-LIKE LIPASE/ACYLHYDROLASE DOMAIN PROTEIN (AFU_ORTHOLOGUE AFUA_2G00620)"/>
    <property type="match status" value="1"/>
</dbReference>
<dbReference type="SUPFAM" id="SSF52266">
    <property type="entry name" value="SGNH hydrolase"/>
    <property type="match status" value="1"/>
</dbReference>
<feature type="signal peptide" evidence="1">
    <location>
        <begin position="1"/>
        <end position="34"/>
    </location>
</feature>
<reference evidence="3 5" key="1">
    <citation type="journal article" date="2023" name="Microb. Genom.">
        <title>Mesoterricola silvestris gen. nov., sp. nov., Mesoterricola sediminis sp. nov., Geothrix oryzae sp. nov., Geothrix edaphica sp. nov., Geothrix rubra sp. nov., and Geothrix limicola sp. nov., six novel members of Acidobacteriota isolated from soils.</title>
        <authorList>
            <person name="Weisberg A.J."/>
            <person name="Pearce E."/>
            <person name="Kramer C.G."/>
            <person name="Chang J.H."/>
            <person name="Clarke C.R."/>
        </authorList>
    </citation>
    <scope>NUCLEOTIDE SEQUENCE</scope>
    <source>
        <strain evidence="4 5">NB05-1H</strain>
        <strain evidence="3">NRRL_B-16521</strain>
    </source>
</reference>
<dbReference type="InterPro" id="IPR036514">
    <property type="entry name" value="SGNH_hydro_sf"/>
</dbReference>
<name>A0AAP6BBA4_9ACTN</name>
<keyword evidence="5" id="KW-1185">Reference proteome</keyword>
<organism evidence="3 6">
    <name type="scientific">Streptomyces acidiscabies</name>
    <dbReference type="NCBI Taxonomy" id="42234"/>
    <lineage>
        <taxon>Bacteria</taxon>
        <taxon>Bacillati</taxon>
        <taxon>Actinomycetota</taxon>
        <taxon>Actinomycetes</taxon>
        <taxon>Kitasatosporales</taxon>
        <taxon>Streptomycetaceae</taxon>
        <taxon>Streptomyces</taxon>
    </lineage>
</organism>
<proteinExistence type="predicted"/>
<evidence type="ECO:0000313" key="6">
    <source>
        <dbReference type="Proteomes" id="UP001282288"/>
    </source>
</evidence>
<dbReference type="GeneID" id="69804398"/>
<evidence type="ECO:0000313" key="3">
    <source>
        <dbReference type="EMBL" id="MDX2961590.1"/>
    </source>
</evidence>
<dbReference type="RefSeq" id="WP_223786132.1">
    <property type="nucleotide sequence ID" value="NZ_BCMK01000011.1"/>
</dbReference>
<accession>A0AAP6BBA4</accession>
<dbReference type="Proteomes" id="UP001272987">
    <property type="component" value="Unassembled WGS sequence"/>
</dbReference>
<evidence type="ECO:0000313" key="4">
    <source>
        <dbReference type="EMBL" id="MDX3016542.1"/>
    </source>
</evidence>
<dbReference type="Proteomes" id="UP001282288">
    <property type="component" value="Unassembled WGS sequence"/>
</dbReference>
<dbReference type="InterPro" id="IPR052762">
    <property type="entry name" value="PCW_deacetylase/CE"/>
</dbReference>
<dbReference type="Pfam" id="PF00657">
    <property type="entry name" value="Lipase_GDSL"/>
    <property type="match status" value="1"/>
</dbReference>
<protein>
    <submittedName>
        <fullName evidence="3">SGNH/GDSL hydrolase family protein</fullName>
    </submittedName>
</protein>
<dbReference type="Pfam" id="PF17996">
    <property type="entry name" value="CE2_N"/>
    <property type="match status" value="1"/>
</dbReference>
<keyword evidence="3" id="KW-0378">Hydrolase</keyword>
<gene>
    <name evidence="3" type="ORF">PV399_17980</name>
    <name evidence="4" type="ORF">PV666_01395</name>
</gene>
<comment type="caution">
    <text evidence="3">The sequence shown here is derived from an EMBL/GenBank/DDBJ whole genome shotgun (WGS) entry which is preliminary data.</text>
</comment>
<dbReference type="Gene3D" id="3.40.50.1110">
    <property type="entry name" value="SGNH hydrolase"/>
    <property type="match status" value="1"/>
</dbReference>
<sequence length="372" mass="40626">MPSGSQRPLSRRTLMAATLAGTVAVVATPAQATAATTRFHTVGRTVPGADGFVQFTWPGVYFEARFKGTGVGVVLDDSVNDYDVQIDGVTVTTLVTPGRTTARIGGLADAVHRVRLVKRTESPWSIGKFGGFVAVRGGAILPAPSARRRQIEYIGDSFTAGYGDVSGVRDCSAVGGVDRNTNADLSFGALTARALDADYQINAFSGRGMVRNYAGTSPGTDYRTYYDRALLNVDGDIWHRPPSWRPQLIVVGLGINDFSTPLHPGEPWTTQDELVTAFETAYHGFLDKLRTRYGLHPHLLLSSTQVSTAPYRETVERITRTRHTQGDPRVHHWYYGDAPLDLLACDWHPSAQDHRTLSALLLDRVSTIGLRW</sequence>
<dbReference type="EMBL" id="JARAWC010000012">
    <property type="protein sequence ID" value="MDX2961590.1"/>
    <property type="molecule type" value="Genomic_DNA"/>
</dbReference>
<evidence type="ECO:0000259" key="2">
    <source>
        <dbReference type="Pfam" id="PF17996"/>
    </source>
</evidence>
<evidence type="ECO:0000256" key="1">
    <source>
        <dbReference type="SAM" id="SignalP"/>
    </source>
</evidence>
<dbReference type="InterPro" id="IPR037461">
    <property type="entry name" value="CtCE2-like_dom"/>
</dbReference>
<dbReference type="CDD" id="cd01831">
    <property type="entry name" value="Endoglucanase_E_like"/>
    <property type="match status" value="1"/>
</dbReference>
<dbReference type="Gene3D" id="2.60.120.260">
    <property type="entry name" value="Galactose-binding domain-like"/>
    <property type="match status" value="1"/>
</dbReference>
<dbReference type="EMBL" id="JARAWP010000001">
    <property type="protein sequence ID" value="MDX3016542.1"/>
    <property type="molecule type" value="Genomic_DNA"/>
</dbReference>
<keyword evidence="1" id="KW-0732">Signal</keyword>
<evidence type="ECO:0000313" key="5">
    <source>
        <dbReference type="Proteomes" id="UP001272987"/>
    </source>
</evidence>
<dbReference type="AlphaFoldDB" id="A0AAP6BBA4"/>
<dbReference type="InterPro" id="IPR001087">
    <property type="entry name" value="GDSL"/>
</dbReference>
<dbReference type="InterPro" id="IPR006311">
    <property type="entry name" value="TAT_signal"/>
</dbReference>